<protein>
    <submittedName>
        <fullName evidence="2">Uncharacterized protein</fullName>
    </submittedName>
</protein>
<dbReference type="Gramene" id="OMO50927">
    <property type="protein sequence ID" value="OMO50927"/>
    <property type="gene ID" value="CCACVL1_30108"/>
</dbReference>
<feature type="non-terminal residue" evidence="2">
    <location>
        <position position="102"/>
    </location>
</feature>
<dbReference type="OrthoDB" id="1747867at2759"/>
<evidence type="ECO:0000313" key="2">
    <source>
        <dbReference type="EMBL" id="OMO50927.1"/>
    </source>
</evidence>
<feature type="region of interest" description="Disordered" evidence="1">
    <location>
        <begin position="49"/>
        <end position="102"/>
    </location>
</feature>
<sequence length="102" mass="11453">MGKLAQQQKERGRGKLPSNTEVNPRETCMAITIRGGKVIEPIEKPIKENVVQGKMGGKEDEKDEIPKPNPSVTSFSKEDAPYVPPIPFPQQLKRHQDESNFQ</sequence>
<organism evidence="2 3">
    <name type="scientific">Corchorus capsularis</name>
    <name type="common">Jute</name>
    <dbReference type="NCBI Taxonomy" id="210143"/>
    <lineage>
        <taxon>Eukaryota</taxon>
        <taxon>Viridiplantae</taxon>
        <taxon>Streptophyta</taxon>
        <taxon>Embryophyta</taxon>
        <taxon>Tracheophyta</taxon>
        <taxon>Spermatophyta</taxon>
        <taxon>Magnoliopsida</taxon>
        <taxon>eudicotyledons</taxon>
        <taxon>Gunneridae</taxon>
        <taxon>Pentapetalae</taxon>
        <taxon>rosids</taxon>
        <taxon>malvids</taxon>
        <taxon>Malvales</taxon>
        <taxon>Malvaceae</taxon>
        <taxon>Grewioideae</taxon>
        <taxon>Apeibeae</taxon>
        <taxon>Corchorus</taxon>
    </lineage>
</organism>
<name>A0A1R3FYK2_COCAP</name>
<dbReference type="AlphaFoldDB" id="A0A1R3FYK2"/>
<proteinExistence type="predicted"/>
<evidence type="ECO:0000256" key="1">
    <source>
        <dbReference type="SAM" id="MobiDB-lite"/>
    </source>
</evidence>
<evidence type="ECO:0000313" key="3">
    <source>
        <dbReference type="Proteomes" id="UP000188268"/>
    </source>
</evidence>
<comment type="caution">
    <text evidence="2">The sequence shown here is derived from an EMBL/GenBank/DDBJ whole genome shotgun (WGS) entry which is preliminary data.</text>
</comment>
<reference evidence="2 3" key="1">
    <citation type="submission" date="2013-09" db="EMBL/GenBank/DDBJ databases">
        <title>Corchorus capsularis genome sequencing.</title>
        <authorList>
            <person name="Alam M."/>
            <person name="Haque M.S."/>
            <person name="Islam M.S."/>
            <person name="Emdad E.M."/>
            <person name="Islam M.M."/>
            <person name="Ahmed B."/>
            <person name="Halim A."/>
            <person name="Hossen Q.M.M."/>
            <person name="Hossain M.Z."/>
            <person name="Ahmed R."/>
            <person name="Khan M.M."/>
            <person name="Islam R."/>
            <person name="Rashid M.M."/>
            <person name="Khan S.A."/>
            <person name="Rahman M.S."/>
            <person name="Alam M."/>
        </authorList>
    </citation>
    <scope>NUCLEOTIDE SEQUENCE [LARGE SCALE GENOMIC DNA]</scope>
    <source>
        <strain evidence="3">cv. CVL-1</strain>
        <tissue evidence="2">Whole seedling</tissue>
    </source>
</reference>
<accession>A0A1R3FYK2</accession>
<keyword evidence="3" id="KW-1185">Reference proteome</keyword>
<dbReference type="Proteomes" id="UP000188268">
    <property type="component" value="Unassembled WGS sequence"/>
</dbReference>
<feature type="compositionally biased region" description="Basic and acidic residues" evidence="1">
    <location>
        <begin position="56"/>
        <end position="66"/>
    </location>
</feature>
<gene>
    <name evidence="2" type="ORF">CCACVL1_30108</name>
</gene>
<feature type="region of interest" description="Disordered" evidence="1">
    <location>
        <begin position="1"/>
        <end position="26"/>
    </location>
</feature>
<dbReference type="EMBL" id="AWWV01016007">
    <property type="protein sequence ID" value="OMO50927.1"/>
    <property type="molecule type" value="Genomic_DNA"/>
</dbReference>